<dbReference type="Proteomes" id="UP000182769">
    <property type="component" value="Unassembled WGS sequence"/>
</dbReference>
<keyword evidence="2 6" id="KW-0132">Cell division</keyword>
<dbReference type="InterPro" id="IPR007874">
    <property type="entry name" value="MinC_N"/>
</dbReference>
<evidence type="ECO:0000259" key="7">
    <source>
        <dbReference type="Pfam" id="PF03775"/>
    </source>
</evidence>
<sequence length="242" mass="26523">MSDNDFRLKGSVVTTVLLEVKSLNLEQIELGLKEKITQVPQFFNQAPLIIDISQCSTSISLVQFKDLVKICRELGLAVIGWRAVEDAIPVWRFDSDLPLLPNANSRQINIKSETPAPAKDPHVVIKTVVEEREVFQPTKMITKPVRSGQQIYSSGDLVVLSQVSAGAEVLAEGNIHIYGALRGRALAGVKGDTSARIFCKNMEAELVAIAGNFMLSDALQKIIWKDAAQVLLVDETLEIASL</sequence>
<dbReference type="GO" id="GO:0000902">
    <property type="term" value="P:cell morphogenesis"/>
    <property type="evidence" value="ECO:0007669"/>
    <property type="project" value="InterPro"/>
</dbReference>
<evidence type="ECO:0000259" key="8">
    <source>
        <dbReference type="Pfam" id="PF05209"/>
    </source>
</evidence>
<protein>
    <recommendedName>
        <fullName evidence="6">Probable septum site-determining protein MinC</fullName>
    </recommendedName>
</protein>
<keyword evidence="4 6" id="KW-0131">Cell cycle</keyword>
<comment type="function">
    <text evidence="5 6">Cell division inhibitor that blocks the formation of polar Z ring septums. Rapidly oscillates between the poles of the cell to destabilize FtsZ filaments that have formed before they mature into polar Z rings. Prevents FtsZ polymerization.</text>
</comment>
<dbReference type="NCBIfam" id="TIGR01222">
    <property type="entry name" value="minC"/>
    <property type="match status" value="1"/>
</dbReference>
<dbReference type="EMBL" id="CYHG01000005">
    <property type="protein sequence ID" value="CUB03976.1"/>
    <property type="molecule type" value="Genomic_DNA"/>
</dbReference>
<evidence type="ECO:0000256" key="5">
    <source>
        <dbReference type="ARBA" id="ARBA00025606"/>
    </source>
</evidence>
<evidence type="ECO:0000256" key="4">
    <source>
        <dbReference type="ARBA" id="ARBA00023306"/>
    </source>
</evidence>
<keyword evidence="3 6" id="KW-0717">Septation</keyword>
<dbReference type="HAMAP" id="MF_00267">
    <property type="entry name" value="MinC"/>
    <property type="match status" value="1"/>
</dbReference>
<evidence type="ECO:0000313" key="9">
    <source>
        <dbReference type="EMBL" id="CUB03976.1"/>
    </source>
</evidence>
<name>A0A0K6ILL0_9GAMM</name>
<dbReference type="InterPro" id="IPR016098">
    <property type="entry name" value="CAP/MinC_C"/>
</dbReference>
<evidence type="ECO:0000256" key="3">
    <source>
        <dbReference type="ARBA" id="ARBA00023210"/>
    </source>
</evidence>
<dbReference type="Pfam" id="PF03775">
    <property type="entry name" value="MinC_C"/>
    <property type="match status" value="1"/>
</dbReference>
<dbReference type="GO" id="GO:0051302">
    <property type="term" value="P:regulation of cell division"/>
    <property type="evidence" value="ECO:0007669"/>
    <property type="project" value="InterPro"/>
</dbReference>
<comment type="subunit">
    <text evidence="6">Interacts with MinD and FtsZ.</text>
</comment>
<accession>A0A0K6ILL0</accession>
<dbReference type="Gene3D" id="3.30.70.260">
    <property type="match status" value="1"/>
</dbReference>
<dbReference type="InterPro" id="IPR013033">
    <property type="entry name" value="MinC"/>
</dbReference>
<evidence type="ECO:0000256" key="6">
    <source>
        <dbReference type="HAMAP-Rule" id="MF_00267"/>
    </source>
</evidence>
<reference evidence="10" key="1">
    <citation type="submission" date="2015-08" db="EMBL/GenBank/DDBJ databases">
        <authorList>
            <person name="Varghese N."/>
        </authorList>
    </citation>
    <scope>NUCLEOTIDE SEQUENCE [LARGE SCALE GENOMIC DNA]</scope>
    <source>
        <strain evidence="10">JCM 18476</strain>
    </source>
</reference>
<evidence type="ECO:0000256" key="1">
    <source>
        <dbReference type="ARBA" id="ARBA00006291"/>
    </source>
</evidence>
<dbReference type="STRING" id="1137284.GCA_001418205_01835"/>
<evidence type="ECO:0000256" key="2">
    <source>
        <dbReference type="ARBA" id="ARBA00022618"/>
    </source>
</evidence>
<dbReference type="OrthoDB" id="9794530at2"/>
<dbReference type="PANTHER" id="PTHR34108">
    <property type="entry name" value="SEPTUM SITE-DETERMINING PROTEIN MINC"/>
    <property type="match status" value="1"/>
</dbReference>
<feature type="domain" description="Septum formation inhibitor MinC N-terminal" evidence="8">
    <location>
        <begin position="6"/>
        <end position="77"/>
    </location>
</feature>
<gene>
    <name evidence="6" type="primary">minC</name>
    <name evidence="9" type="ORF">Ga0061065_10568</name>
</gene>
<dbReference type="GO" id="GO:0000917">
    <property type="term" value="P:division septum assembly"/>
    <property type="evidence" value="ECO:0007669"/>
    <property type="project" value="UniProtKB-KW"/>
</dbReference>
<dbReference type="RefSeq" id="WP_055462936.1">
    <property type="nucleotide sequence ID" value="NZ_CYHG01000005.1"/>
</dbReference>
<dbReference type="GO" id="GO:1901891">
    <property type="term" value="P:regulation of cell septum assembly"/>
    <property type="evidence" value="ECO:0007669"/>
    <property type="project" value="InterPro"/>
</dbReference>
<feature type="domain" description="Septum formation inhibitor MinC C-terminal" evidence="7">
    <location>
        <begin position="140"/>
        <end position="239"/>
    </location>
</feature>
<keyword evidence="10" id="KW-1185">Reference proteome</keyword>
<dbReference type="PANTHER" id="PTHR34108:SF1">
    <property type="entry name" value="SEPTUM SITE-DETERMINING PROTEIN MINC"/>
    <property type="match status" value="1"/>
</dbReference>
<evidence type="ECO:0000313" key="10">
    <source>
        <dbReference type="Proteomes" id="UP000182769"/>
    </source>
</evidence>
<dbReference type="SUPFAM" id="SSF63848">
    <property type="entry name" value="Cell-division inhibitor MinC, C-terminal domain"/>
    <property type="match status" value="1"/>
</dbReference>
<dbReference type="InterPro" id="IPR005526">
    <property type="entry name" value="Septum_form_inhib_MinC_C"/>
</dbReference>
<dbReference type="Pfam" id="PF05209">
    <property type="entry name" value="MinC_N"/>
    <property type="match status" value="1"/>
</dbReference>
<dbReference type="Gene3D" id="2.160.20.70">
    <property type="match status" value="1"/>
</dbReference>
<organism evidence="9 10">
    <name type="scientific">Marinomonas fungiae</name>
    <dbReference type="NCBI Taxonomy" id="1137284"/>
    <lineage>
        <taxon>Bacteria</taxon>
        <taxon>Pseudomonadati</taxon>
        <taxon>Pseudomonadota</taxon>
        <taxon>Gammaproteobacteria</taxon>
        <taxon>Oceanospirillales</taxon>
        <taxon>Oceanospirillaceae</taxon>
        <taxon>Marinomonas</taxon>
    </lineage>
</organism>
<proteinExistence type="inferred from homology"/>
<dbReference type="AlphaFoldDB" id="A0A0K6ILL0"/>
<dbReference type="InterPro" id="IPR036145">
    <property type="entry name" value="MinC_C_sf"/>
</dbReference>
<comment type="similarity">
    <text evidence="1 6">Belongs to the MinC family.</text>
</comment>